<dbReference type="EMBL" id="CP062916">
    <property type="protein sequence ID" value="QPF11037.1"/>
    <property type="molecule type" value="Genomic_DNA"/>
</dbReference>
<dbReference type="RefSeq" id="WP_115192624.1">
    <property type="nucleotide sequence ID" value="NZ_CP062916.1"/>
</dbReference>
<reference evidence="2 3" key="1">
    <citation type="submission" date="2020-10" db="EMBL/GenBank/DDBJ databases">
        <title>Resistance determinants and their genetic context in bacteria from a longitudinal study of pigs reared under conventional and antibiotic-free husbandry practices.</title>
        <authorList>
            <person name="Poulin-Laprade D."/>
            <person name="Brouard J.-S."/>
            <person name="Gagnon N."/>
            <person name="Turcotte A."/>
            <person name="Langlois A."/>
            <person name="Matte J.J."/>
            <person name="Carrillo C.D."/>
            <person name="Zaheer R."/>
            <person name="McAllister T."/>
            <person name="Topp E."/>
            <person name="Talbot G."/>
        </authorList>
    </citation>
    <scope>NUCLEOTIDE SEQUENCE [LARGE SCALE GENOMIC DNA]</scope>
    <source>
        <strain evidence="2 3">Res13-Abat-PEB01-P1-04-A</strain>
    </source>
</reference>
<feature type="transmembrane region" description="Helical" evidence="1">
    <location>
        <begin position="6"/>
        <end position="25"/>
    </location>
</feature>
<keyword evidence="1" id="KW-0472">Membrane</keyword>
<organism evidence="2 3">
    <name type="scientific">Raoultella terrigena</name>
    <name type="common">Klebsiella terrigena</name>
    <dbReference type="NCBI Taxonomy" id="577"/>
    <lineage>
        <taxon>Bacteria</taxon>
        <taxon>Pseudomonadati</taxon>
        <taxon>Pseudomonadota</taxon>
        <taxon>Gammaproteobacteria</taxon>
        <taxon>Enterobacterales</taxon>
        <taxon>Enterobacteriaceae</taxon>
        <taxon>Klebsiella/Raoultella group</taxon>
        <taxon>Raoultella</taxon>
    </lineage>
</organism>
<evidence type="ECO:0000313" key="3">
    <source>
        <dbReference type="Proteomes" id="UP000594500"/>
    </source>
</evidence>
<feature type="transmembrane region" description="Helical" evidence="1">
    <location>
        <begin position="79"/>
        <end position="101"/>
    </location>
</feature>
<evidence type="ECO:0000256" key="1">
    <source>
        <dbReference type="SAM" id="Phobius"/>
    </source>
</evidence>
<name>A0AAP9XU09_RAOTE</name>
<sequence length="108" mass="12435">MTKEYYLKNISLGFIWAAIFILTWFDDKDKIFLVSSLSIINAILFPFSRLFLESVLSKFISEKFKANRSTKNTSAENGLFAIFYTISFIFTPLIIIILLTCKAVKSSR</sequence>
<dbReference type="Proteomes" id="UP000594500">
    <property type="component" value="Chromosome"/>
</dbReference>
<gene>
    <name evidence="2" type="ORF">IMO34_12040</name>
</gene>
<evidence type="ECO:0008006" key="4">
    <source>
        <dbReference type="Google" id="ProtNLM"/>
    </source>
</evidence>
<dbReference type="AlphaFoldDB" id="A0AAP9XU09"/>
<protein>
    <recommendedName>
        <fullName evidence="4">Colicin transporter</fullName>
    </recommendedName>
</protein>
<evidence type="ECO:0000313" key="2">
    <source>
        <dbReference type="EMBL" id="QPF11037.1"/>
    </source>
</evidence>
<keyword evidence="1" id="KW-0812">Transmembrane</keyword>
<keyword evidence="1" id="KW-1133">Transmembrane helix</keyword>
<accession>A0AAP9XU09</accession>
<feature type="transmembrane region" description="Helical" evidence="1">
    <location>
        <begin position="32"/>
        <end position="52"/>
    </location>
</feature>
<proteinExistence type="predicted"/>